<evidence type="ECO:0000313" key="5">
    <source>
        <dbReference type="Proteomes" id="UP000008311"/>
    </source>
</evidence>
<evidence type="ECO:0000256" key="1">
    <source>
        <dbReference type="ARBA" id="ARBA00004141"/>
    </source>
</evidence>
<dbReference type="InterPro" id="IPR036259">
    <property type="entry name" value="MFS_trans_sf"/>
</dbReference>
<comment type="subcellular location">
    <subcellularLocation>
        <location evidence="1">Membrane</location>
        <topology evidence="1">Multi-pass membrane protein</topology>
    </subcellularLocation>
</comment>
<dbReference type="InterPro" id="IPR020846">
    <property type="entry name" value="MFS_dom"/>
</dbReference>
<proteinExistence type="predicted"/>
<dbReference type="AlphaFoldDB" id="B9TG09"/>
<accession>B9TG09</accession>
<dbReference type="GO" id="GO:0022857">
    <property type="term" value="F:transmembrane transporter activity"/>
    <property type="evidence" value="ECO:0007669"/>
    <property type="project" value="InterPro"/>
</dbReference>
<dbReference type="Gene3D" id="1.20.1250.20">
    <property type="entry name" value="MFS general substrate transporter like domains"/>
    <property type="match status" value="1"/>
</dbReference>
<feature type="domain" description="Major facilitator superfamily (MFS) profile" evidence="3">
    <location>
        <begin position="1"/>
        <end position="390"/>
    </location>
</feature>
<feature type="transmembrane region" description="Helical" evidence="2">
    <location>
        <begin position="285"/>
        <end position="303"/>
    </location>
</feature>
<feature type="transmembrane region" description="Helical" evidence="2">
    <location>
        <begin position="309"/>
        <end position="329"/>
    </location>
</feature>
<feature type="transmembrane region" description="Helical" evidence="2">
    <location>
        <begin position="163"/>
        <end position="189"/>
    </location>
</feature>
<keyword evidence="2" id="KW-1133">Transmembrane helix</keyword>
<feature type="transmembrane region" description="Helical" evidence="2">
    <location>
        <begin position="216"/>
        <end position="241"/>
    </location>
</feature>
<feature type="transmembrane region" description="Helical" evidence="2">
    <location>
        <begin position="253"/>
        <end position="273"/>
    </location>
</feature>
<evidence type="ECO:0000256" key="2">
    <source>
        <dbReference type="SAM" id="Phobius"/>
    </source>
</evidence>
<dbReference type="PANTHER" id="PTHR23546">
    <property type="entry name" value="TRANSPORT PROTEIN"/>
    <property type="match status" value="1"/>
</dbReference>
<organism evidence="4 5">
    <name type="scientific">Ricinus communis</name>
    <name type="common">Castor bean</name>
    <dbReference type="NCBI Taxonomy" id="3988"/>
    <lineage>
        <taxon>Eukaryota</taxon>
        <taxon>Viridiplantae</taxon>
        <taxon>Streptophyta</taxon>
        <taxon>Embryophyta</taxon>
        <taxon>Tracheophyta</taxon>
        <taxon>Spermatophyta</taxon>
        <taxon>Magnoliopsida</taxon>
        <taxon>eudicotyledons</taxon>
        <taxon>Gunneridae</taxon>
        <taxon>Pentapetalae</taxon>
        <taxon>rosids</taxon>
        <taxon>fabids</taxon>
        <taxon>Malpighiales</taxon>
        <taxon>Euphorbiaceae</taxon>
        <taxon>Acalyphoideae</taxon>
        <taxon>Acalypheae</taxon>
        <taxon>Ricinus</taxon>
    </lineage>
</organism>
<evidence type="ECO:0000259" key="3">
    <source>
        <dbReference type="PROSITE" id="PS50850"/>
    </source>
</evidence>
<dbReference type="PANTHER" id="PTHR23546:SF1">
    <property type="entry name" value="MEMBRANE PROTEIN"/>
    <property type="match status" value="1"/>
</dbReference>
<sequence length="390" mass="41258">MVVSGMGNSLVFAIIPMIGRALQLQELVVEWPALGIVWHPRELAITSLSAMTALVASVFSAHWGRASDVRGRRQVLLVGLAGYGVCALLFSGTAALGLFGVLSGSLLWSALMVMRGVHASVTTASQPAASAYVADITLPNERTRGIGKLNAAIQVGMMSGPVLAWFAGISLLAPLVIHALVMFAMALLVHRRLPETVQQTRLRGPRTRLRFFDPRYARFTVIGLVTYMCLAIMQQTLGFYIQDILHIDPAAAAQRFAMAMMCSSMAMFVMQIVAAQRFAWSPLTMLKLGLPVALLAFLVVAFATGLPQILLAMTLFGVGMGLALPGYAAGASLAVTADEQGGIAGISSSVASVVICSAATRRIALLMASCGAVLGRVAALTPYRYSFGRA</sequence>
<dbReference type="Pfam" id="PF07690">
    <property type="entry name" value="MFS_1"/>
    <property type="match status" value="1"/>
</dbReference>
<reference evidence="5" key="1">
    <citation type="journal article" date="2010" name="Nat. Biotechnol.">
        <title>Draft genome sequence of the oilseed species Ricinus communis.</title>
        <authorList>
            <person name="Chan A.P."/>
            <person name="Crabtree J."/>
            <person name="Zhao Q."/>
            <person name="Lorenzi H."/>
            <person name="Orvis J."/>
            <person name="Puiu D."/>
            <person name="Melake-Berhan A."/>
            <person name="Jones K.M."/>
            <person name="Redman J."/>
            <person name="Chen G."/>
            <person name="Cahoon E.B."/>
            <person name="Gedil M."/>
            <person name="Stanke M."/>
            <person name="Haas B.J."/>
            <person name="Wortman J.R."/>
            <person name="Fraser-Liggett C.M."/>
            <person name="Ravel J."/>
            <person name="Rabinowicz P.D."/>
        </authorList>
    </citation>
    <scope>NUCLEOTIDE SEQUENCE [LARGE SCALE GENOMIC DNA]</scope>
    <source>
        <strain evidence="5">cv. Hale</strain>
    </source>
</reference>
<name>B9TG09_RICCO</name>
<dbReference type="InterPro" id="IPR011701">
    <property type="entry name" value="MFS"/>
</dbReference>
<dbReference type="STRING" id="3988.B9TG09"/>
<keyword evidence="2" id="KW-0812">Transmembrane</keyword>
<dbReference type="InParanoid" id="B9TG09"/>
<keyword evidence="5" id="KW-1185">Reference proteome</keyword>
<evidence type="ECO:0000313" key="4">
    <source>
        <dbReference type="EMBL" id="EEF25204.1"/>
    </source>
</evidence>
<feature type="transmembrane region" description="Helical" evidence="2">
    <location>
        <begin position="43"/>
        <end position="63"/>
    </location>
</feature>
<feature type="transmembrane region" description="Helical" evidence="2">
    <location>
        <begin position="75"/>
        <end position="102"/>
    </location>
</feature>
<dbReference type="Proteomes" id="UP000008311">
    <property type="component" value="Unassembled WGS sequence"/>
</dbReference>
<dbReference type="GO" id="GO:0016020">
    <property type="term" value="C:membrane"/>
    <property type="evidence" value="ECO:0007669"/>
    <property type="project" value="UniProtKB-SubCell"/>
</dbReference>
<feature type="transmembrane region" description="Helical" evidence="2">
    <location>
        <begin position="366"/>
        <end position="385"/>
    </location>
</feature>
<dbReference type="EMBL" id="EQ980270">
    <property type="protein sequence ID" value="EEF25204.1"/>
    <property type="molecule type" value="Genomic_DNA"/>
</dbReference>
<dbReference type="SUPFAM" id="SSF103473">
    <property type="entry name" value="MFS general substrate transporter"/>
    <property type="match status" value="1"/>
</dbReference>
<gene>
    <name evidence="4" type="ORF">RCOM_1826800</name>
</gene>
<protein>
    <submittedName>
        <fullName evidence="4">Tetracycline-efflux transporter, putative</fullName>
    </submittedName>
</protein>
<keyword evidence="2" id="KW-0472">Membrane</keyword>
<dbReference type="PROSITE" id="PS50850">
    <property type="entry name" value="MFS"/>
    <property type="match status" value="1"/>
</dbReference>